<feature type="compositionally biased region" description="Pro residues" evidence="21">
    <location>
        <begin position="709"/>
        <end position="719"/>
    </location>
</feature>
<evidence type="ECO:0000313" key="25">
    <source>
        <dbReference type="Proteomes" id="UP000516260"/>
    </source>
</evidence>
<feature type="binding site" description="in inhibited form" evidence="16">
    <location>
        <position position="531"/>
    </location>
    <ligand>
        <name>Zn(2+)</name>
        <dbReference type="ChEBI" id="CHEBI:29105"/>
        <label>2</label>
        <note>catalytic</note>
    </ligand>
</feature>
<dbReference type="GO" id="GO:0006508">
    <property type="term" value="P:proteolysis"/>
    <property type="evidence" value="ECO:0007669"/>
    <property type="project" value="UniProtKB-KW"/>
</dbReference>
<evidence type="ECO:0000256" key="13">
    <source>
        <dbReference type="ARBA" id="ARBA00023145"/>
    </source>
</evidence>
<keyword evidence="13" id="KW-0865">Zymogen</keyword>
<feature type="binding site" evidence="16">
    <location>
        <position position="640"/>
    </location>
    <ligand>
        <name>Ca(2+)</name>
        <dbReference type="ChEBI" id="CHEBI:29108"/>
        <label>1</label>
    </ligand>
</feature>
<evidence type="ECO:0000256" key="22">
    <source>
        <dbReference type="SAM" id="SignalP"/>
    </source>
</evidence>
<feature type="active site" evidence="15">
    <location>
        <position position="658"/>
    </location>
</feature>
<dbReference type="InterPro" id="IPR021190">
    <property type="entry name" value="Pept_M10A"/>
</dbReference>
<evidence type="ECO:0000256" key="20">
    <source>
        <dbReference type="PROSITE-ProRule" id="PRU01011"/>
    </source>
</evidence>
<dbReference type="InterPro" id="IPR002477">
    <property type="entry name" value="Peptidoglycan-bd-like"/>
</dbReference>
<proteinExistence type="inferred from homology"/>
<evidence type="ECO:0000256" key="14">
    <source>
        <dbReference type="ARBA" id="ARBA00023157"/>
    </source>
</evidence>
<dbReference type="Pfam" id="PF01471">
    <property type="entry name" value="PG_binding_1"/>
    <property type="match status" value="1"/>
</dbReference>
<feature type="binding site" evidence="16">
    <location>
        <position position="845"/>
    </location>
    <ligand>
        <name>Ca(2+)</name>
        <dbReference type="ChEBI" id="CHEBI:29108"/>
        <label>5</label>
    </ligand>
</feature>
<feature type="binding site" evidence="16">
    <location>
        <position position="637"/>
    </location>
    <ligand>
        <name>Ca(2+)</name>
        <dbReference type="ChEBI" id="CHEBI:29108"/>
        <label>3</label>
    </ligand>
</feature>
<dbReference type="InterPro" id="IPR036375">
    <property type="entry name" value="Hemopexin-like_dom_sf"/>
</dbReference>
<evidence type="ECO:0000256" key="4">
    <source>
        <dbReference type="ARBA" id="ARBA00022530"/>
    </source>
</evidence>
<evidence type="ECO:0000256" key="10">
    <source>
        <dbReference type="ARBA" id="ARBA00022833"/>
    </source>
</evidence>
<dbReference type="Gene3D" id="3.40.390.10">
    <property type="entry name" value="Collagenase (Catalytic Domain)"/>
    <property type="match status" value="2"/>
</dbReference>
<dbReference type="FunFam" id="3.40.390.10:FF:000007">
    <property type="entry name" value="Collagenase 3"/>
    <property type="match status" value="2"/>
</dbReference>
<feature type="binding site" evidence="16">
    <location>
        <position position="635"/>
    </location>
    <ligand>
        <name>Zn(2+)</name>
        <dbReference type="ChEBI" id="CHEBI:29105"/>
        <label>1</label>
    </ligand>
</feature>
<dbReference type="PROSITE" id="PS00546">
    <property type="entry name" value="CYSTEINE_SWITCH"/>
    <property type="match status" value="1"/>
</dbReference>
<feature type="domain" description="Peptidase metallopeptidase" evidence="23">
    <location>
        <begin position="544"/>
        <end position="703"/>
    </location>
</feature>
<reference evidence="24 25" key="1">
    <citation type="submission" date="2019-04" db="EMBL/GenBank/DDBJ databases">
        <title>The sequence and de novo assembly of Takifugu bimaculatus genome using PacBio and Hi-C technologies.</title>
        <authorList>
            <person name="Xu P."/>
            <person name="Liu B."/>
            <person name="Zhou Z."/>
        </authorList>
    </citation>
    <scope>NUCLEOTIDE SEQUENCE [LARGE SCALE GENOMIC DNA]</scope>
    <source>
        <strain evidence="24">TB-2018</strain>
        <tissue evidence="24">Muscle</tissue>
    </source>
</reference>
<feature type="binding site" evidence="16">
    <location>
        <position position="631"/>
    </location>
    <ligand>
        <name>Ca(2+)</name>
        <dbReference type="ChEBI" id="CHEBI:29108"/>
        <label>2</label>
    </ligand>
</feature>
<dbReference type="GO" id="GO:0030198">
    <property type="term" value="P:extracellular matrix organization"/>
    <property type="evidence" value="ECO:0007669"/>
    <property type="project" value="TreeGrafter"/>
</dbReference>
<dbReference type="EMBL" id="SWLE01000003">
    <property type="protein sequence ID" value="TNN01569.1"/>
    <property type="molecule type" value="Genomic_DNA"/>
</dbReference>
<dbReference type="SUPFAM" id="SSF50923">
    <property type="entry name" value="Hemopexin-like domain"/>
    <property type="match status" value="2"/>
</dbReference>
<comment type="caution">
    <text evidence="24">The sequence shown here is derived from an EMBL/GenBank/DDBJ whole genome shotgun (WGS) entry which is preliminary data.</text>
</comment>
<dbReference type="Gene3D" id="2.110.10.10">
    <property type="entry name" value="Hemopexin-like domain"/>
    <property type="match status" value="2"/>
</dbReference>
<keyword evidence="8" id="KW-0677">Repeat</keyword>
<feature type="binding site" evidence="16">
    <location>
        <position position="640"/>
    </location>
    <ligand>
        <name>Ca(2+)</name>
        <dbReference type="ChEBI" id="CHEBI:29108"/>
        <label>3</label>
    </ligand>
</feature>
<evidence type="ECO:0000256" key="17">
    <source>
        <dbReference type="PIRSR" id="PIRSR621190-3"/>
    </source>
</evidence>
<feature type="binding site" evidence="16">
    <location>
        <position position="622"/>
    </location>
    <ligand>
        <name>Zn(2+)</name>
        <dbReference type="ChEBI" id="CHEBI:29105"/>
        <label>1</label>
    </ligand>
</feature>
<keyword evidence="14 17" id="KW-1015">Disulfide bond</keyword>
<feature type="domain" description="Peptidase metallopeptidase" evidence="23">
    <location>
        <begin position="113"/>
        <end position="272"/>
    </location>
</feature>
<keyword evidence="3" id="KW-0964">Secreted</keyword>
<dbReference type="InterPro" id="IPR001818">
    <property type="entry name" value="Pept_M10_metallopeptidase"/>
</dbReference>
<keyword evidence="5" id="KW-0645">Protease</keyword>
<keyword evidence="25" id="KW-1185">Reference proteome</keyword>
<keyword evidence="6 16" id="KW-0479">Metal-binding</keyword>
<evidence type="ECO:0000259" key="23">
    <source>
        <dbReference type="SMART" id="SM00235"/>
    </source>
</evidence>
<feature type="binding site" evidence="16">
    <location>
        <position position="563"/>
    </location>
    <ligand>
        <name>Ca(2+)</name>
        <dbReference type="ChEBI" id="CHEBI:29108"/>
        <label>1</label>
    </ligand>
</feature>
<evidence type="ECO:0000256" key="1">
    <source>
        <dbReference type="ARBA" id="ARBA00004498"/>
    </source>
</evidence>
<dbReference type="GO" id="GO:0030574">
    <property type="term" value="P:collagen catabolic process"/>
    <property type="evidence" value="ECO:0007669"/>
    <property type="project" value="TreeGrafter"/>
</dbReference>
<evidence type="ECO:0000256" key="5">
    <source>
        <dbReference type="ARBA" id="ARBA00022670"/>
    </source>
</evidence>
<dbReference type="PANTHER" id="PTHR10201:SF316">
    <property type="entry name" value="STROMELYSIN-2 PRECURSOR"/>
    <property type="match status" value="1"/>
</dbReference>
<dbReference type="GO" id="GO:0008270">
    <property type="term" value="F:zinc ion binding"/>
    <property type="evidence" value="ECO:0007669"/>
    <property type="project" value="InterPro"/>
</dbReference>
<evidence type="ECO:0000256" key="2">
    <source>
        <dbReference type="ARBA" id="ARBA00010370"/>
    </source>
</evidence>
<keyword evidence="10 16" id="KW-0862">Zinc</keyword>
<dbReference type="InterPro" id="IPR018486">
    <property type="entry name" value="Hemopexin_CS"/>
</dbReference>
<dbReference type="InterPro" id="IPR000585">
    <property type="entry name" value="Hemopexin-like_dom"/>
</dbReference>
<evidence type="ECO:0000256" key="11">
    <source>
        <dbReference type="ARBA" id="ARBA00022837"/>
    </source>
</evidence>
<organism evidence="24 25">
    <name type="scientific">Takifugu bimaculatus</name>
    <dbReference type="NCBI Taxonomy" id="433685"/>
    <lineage>
        <taxon>Eukaryota</taxon>
        <taxon>Metazoa</taxon>
        <taxon>Chordata</taxon>
        <taxon>Craniata</taxon>
        <taxon>Vertebrata</taxon>
        <taxon>Euteleostomi</taxon>
        <taxon>Actinopterygii</taxon>
        <taxon>Neopterygii</taxon>
        <taxon>Teleostei</taxon>
        <taxon>Neoteleostei</taxon>
        <taxon>Acanthomorphata</taxon>
        <taxon>Eupercaria</taxon>
        <taxon>Tetraodontiformes</taxon>
        <taxon>Tetradontoidea</taxon>
        <taxon>Tetraodontidae</taxon>
        <taxon>Takifugu</taxon>
    </lineage>
</organism>
<feature type="binding site" evidence="16">
    <location>
        <position position="675"/>
    </location>
    <ligand>
        <name>Zn(2+)</name>
        <dbReference type="ChEBI" id="CHEBI:29105"/>
        <label>2</label>
        <note>catalytic</note>
    </ligand>
</feature>
<evidence type="ECO:0000256" key="3">
    <source>
        <dbReference type="ARBA" id="ARBA00022525"/>
    </source>
</evidence>
<feature type="binding site" evidence="16">
    <location>
        <position position="597"/>
    </location>
    <ligand>
        <name>Ca(2+)</name>
        <dbReference type="ChEBI" id="CHEBI:29108"/>
        <label>2</label>
    </ligand>
</feature>
<gene>
    <name evidence="24" type="ORF">fugu_010951</name>
</gene>
<keyword evidence="4" id="KW-0272">Extracellular matrix</keyword>
<dbReference type="InterPro" id="IPR033739">
    <property type="entry name" value="M10A_MMP"/>
</dbReference>
<feature type="modified residue" description="Phosphotyrosine; by PKDCC" evidence="18">
    <location>
        <position position="826"/>
    </location>
</feature>
<accession>A0A4Z2CBK8</accession>
<dbReference type="InterPro" id="IPR024079">
    <property type="entry name" value="MetalloPept_cat_dom_sf"/>
</dbReference>
<sequence>MDLLWLWIPLLGSLVMAELVRARPIRQDAMLNPEDEKLAEEYLRRFYNLQPSRGKEVSGRKARSTPAMEEKIREMQNFFGLKETGQLDHQTLEVMRKPRCGVPDVENYSFYAKNPKWENHTITFMIDRYTTDMRREDVDKSFTSAMKMWSDAAPLNFIRVYHNPADIVLSFARRTHGDFFPFDGPRGVLAHAFHPGKGIGGDVHFDEDETWTAGSRGYSLFAVAAHELGHSLGLSHSKDPSAVMYPSYRSRSRTQSSLSRDDTLGIQKLYGIPRREVEIQPVPDKCDPRVGLNAAVMIGGDIVFFANRQVWRTTGATLGQSVVAHLQNINSHVDAAYAYAGTLYIFSGKGQLSSLQPCMASLGFNFSLLPGDRYFVVQQIKMHTYAGSIRDYGFPSSLKQVDAAVHISEYGKTVFFVGASYYRYDERRRRMDLGFPRLIQADWPGIPRKVNAAFKLQAPTIAPSVETEEQDFAEEYLARFFNHVGVTNSTMRRITINSFNDTLEAMQAYFGLEVTGTLNNETIEMMKKPRCGVSDVSRYGHFQGKPRWRKGLITYRITRYTPDLPQKQVDQTIAKAFQLYSDVIPLDFKQIYGTVSDIEILFQGGYHGDFYPFDGRGGVLAHANSPGQQQGGDTHFDDDETWTLSQRGVNLLLVAAHEFGHALGLDHSRDRRALMFPTYQYVNTNGYKLPDDDRQGVQALYGSRTARPTPAPRPTPPPEPEPEPEPEEPTEDSNLPNPRGEQCSRDLVFDAATSIRGDLYFFKNGYYWRKSVKLATIPLTKVSTKWPPIRSVDAAFEVPQDNKVYLLQGNQYWGLRATTRTILSGYPKPLTNLGLPTYVNKVDAAVYVRSTGKTLFFVNRKYWSYDERRNRMDSGYPRNINWDFPGIGSKVDAAFENYGYLYFSSGPRQTEYNLPYKHVRRVLLNYGWLNCY</sequence>
<feature type="short sequence motif" description="Cysteine switch" evidence="19">
    <location>
        <begin position="529"/>
        <end position="536"/>
    </location>
</feature>
<dbReference type="CDD" id="cd04278">
    <property type="entry name" value="ZnMc_MMP"/>
    <property type="match status" value="2"/>
</dbReference>
<dbReference type="InterPro" id="IPR018487">
    <property type="entry name" value="Hemopexin-like_repeat"/>
</dbReference>
<evidence type="ECO:0000256" key="21">
    <source>
        <dbReference type="SAM" id="MobiDB-lite"/>
    </source>
</evidence>
<feature type="disulfide bond" evidence="17">
    <location>
        <begin position="743"/>
        <end position="931"/>
    </location>
</feature>
<dbReference type="CDD" id="cd00094">
    <property type="entry name" value="HX"/>
    <property type="match status" value="1"/>
</dbReference>
<feature type="binding site" evidence="16">
    <location>
        <position position="661"/>
    </location>
    <ligand>
        <name>Zn(2+)</name>
        <dbReference type="ChEBI" id="CHEBI:29105"/>
        <label>2</label>
        <note>catalytic</note>
    </ligand>
</feature>
<comment type="cofactor">
    <cofactor evidence="16">
        <name>Ca(2+)</name>
        <dbReference type="ChEBI" id="CHEBI:29108"/>
    </cofactor>
    <text evidence="16">Can bind about 5 Ca(2+) ions per subunit.</text>
</comment>
<feature type="binding site" evidence="16">
    <location>
        <position position="609"/>
    </location>
    <ligand>
        <name>Zn(2+)</name>
        <dbReference type="ChEBI" id="CHEBI:29105"/>
        <label>1</label>
    </ligand>
</feature>
<evidence type="ECO:0000256" key="19">
    <source>
        <dbReference type="PIRSR" id="PIRSR621190-5"/>
    </source>
</evidence>
<dbReference type="PROSITE" id="PS00024">
    <property type="entry name" value="HEMOPEXIN"/>
    <property type="match status" value="1"/>
</dbReference>
<evidence type="ECO:0000313" key="24">
    <source>
        <dbReference type="EMBL" id="TNN01569.1"/>
    </source>
</evidence>
<dbReference type="InterPro" id="IPR021158">
    <property type="entry name" value="Pept_M10A_Zn_BS"/>
</dbReference>
<evidence type="ECO:0000256" key="8">
    <source>
        <dbReference type="ARBA" id="ARBA00022737"/>
    </source>
</evidence>
<comment type="subcellular location">
    <subcellularLocation>
        <location evidence="1">Secreted</location>
        <location evidence="1">Extracellular space</location>
        <location evidence="1">Extracellular matrix</location>
    </subcellularLocation>
</comment>
<keyword evidence="7 22" id="KW-0732">Signal</keyword>
<feature type="binding site" evidence="16">
    <location>
        <position position="614"/>
    </location>
    <ligand>
        <name>Ca(2+)</name>
        <dbReference type="ChEBI" id="CHEBI:29108"/>
        <label>3</label>
    </ligand>
</feature>
<dbReference type="SMART" id="SM00120">
    <property type="entry name" value="HX"/>
    <property type="match status" value="6"/>
</dbReference>
<dbReference type="Pfam" id="PF00045">
    <property type="entry name" value="Hemopexin"/>
    <property type="match status" value="4"/>
</dbReference>
<dbReference type="SUPFAM" id="SSF47090">
    <property type="entry name" value="PGBD-like"/>
    <property type="match status" value="2"/>
</dbReference>
<dbReference type="GO" id="GO:0004222">
    <property type="term" value="F:metalloendopeptidase activity"/>
    <property type="evidence" value="ECO:0007669"/>
    <property type="project" value="InterPro"/>
</dbReference>
<evidence type="ECO:0000256" key="6">
    <source>
        <dbReference type="ARBA" id="ARBA00022723"/>
    </source>
</evidence>
<evidence type="ECO:0000256" key="15">
    <source>
        <dbReference type="PIRSR" id="PIRSR621190-1"/>
    </source>
</evidence>
<dbReference type="AlphaFoldDB" id="A0A4Z2CBK8"/>
<evidence type="ECO:0000256" key="12">
    <source>
        <dbReference type="ARBA" id="ARBA00023049"/>
    </source>
</evidence>
<feature type="binding site" evidence="16">
    <location>
        <position position="633"/>
    </location>
    <ligand>
        <name>Ca(2+)</name>
        <dbReference type="ChEBI" id="CHEBI:29108"/>
        <label>2</label>
    </ligand>
</feature>
<feature type="binding site" evidence="16">
    <location>
        <position position="667"/>
    </location>
    <ligand>
        <name>Zn(2+)</name>
        <dbReference type="ChEBI" id="CHEBI:29105"/>
        <label>2</label>
        <note>catalytic</note>
    </ligand>
</feature>
<name>A0A4Z2CBK8_9TELE</name>
<evidence type="ECO:0000256" key="7">
    <source>
        <dbReference type="ARBA" id="ARBA00022729"/>
    </source>
</evidence>
<dbReference type="SMART" id="SM00235">
    <property type="entry name" value="ZnMc"/>
    <property type="match status" value="2"/>
</dbReference>
<keyword evidence="12" id="KW-0482">Metalloprotease</keyword>
<feature type="compositionally biased region" description="Acidic residues" evidence="21">
    <location>
        <begin position="720"/>
        <end position="731"/>
    </location>
</feature>
<keyword evidence="11 16" id="KW-0106">Calcium</keyword>
<dbReference type="Pfam" id="PF00413">
    <property type="entry name" value="Peptidase_M10"/>
    <property type="match status" value="2"/>
</dbReference>
<evidence type="ECO:0000256" key="16">
    <source>
        <dbReference type="PIRSR" id="PIRSR621190-2"/>
    </source>
</evidence>
<feature type="binding site" evidence="16">
    <location>
        <position position="615"/>
    </location>
    <ligand>
        <name>Ca(2+)</name>
        <dbReference type="ChEBI" id="CHEBI:29108"/>
        <label>3</label>
    </ligand>
</feature>
<feature type="binding site" evidence="16">
    <location>
        <position position="657"/>
    </location>
    <ligand>
        <name>Zn(2+)</name>
        <dbReference type="ChEBI" id="CHEBI:29105"/>
        <label>2</label>
        <note>catalytic</note>
    </ligand>
</feature>
<evidence type="ECO:0000256" key="18">
    <source>
        <dbReference type="PIRSR" id="PIRSR621190-4"/>
    </source>
</evidence>
<dbReference type="InterPro" id="IPR036365">
    <property type="entry name" value="PGBD-like_sf"/>
</dbReference>
<feature type="chain" id="PRO_5021243791" description="Peptidase metallopeptidase domain-containing protein" evidence="22">
    <location>
        <begin position="23"/>
        <end position="932"/>
    </location>
</feature>
<feature type="repeat" description="Hemopexin" evidence="20">
    <location>
        <begin position="789"/>
        <end position="837"/>
    </location>
</feature>
<dbReference type="FunFam" id="2.110.10.10:FF:000002">
    <property type="entry name" value="Matrix metallopeptidase 3"/>
    <property type="match status" value="1"/>
</dbReference>
<feature type="signal peptide" evidence="22">
    <location>
        <begin position="1"/>
        <end position="22"/>
    </location>
</feature>
<dbReference type="PROSITE" id="PS51642">
    <property type="entry name" value="HEMOPEXIN_2"/>
    <property type="match status" value="3"/>
</dbReference>
<dbReference type="GO" id="GO:0031012">
    <property type="term" value="C:extracellular matrix"/>
    <property type="evidence" value="ECO:0007669"/>
    <property type="project" value="InterPro"/>
</dbReference>
<feature type="binding site" evidence="16">
    <location>
        <position position="607"/>
    </location>
    <ligand>
        <name>Zn(2+)</name>
        <dbReference type="ChEBI" id="CHEBI:29105"/>
        <label>1</label>
    </ligand>
</feature>
<dbReference type="SUPFAM" id="SSF55486">
    <property type="entry name" value="Metalloproteases ('zincins'), catalytic domain"/>
    <property type="match status" value="2"/>
</dbReference>
<evidence type="ECO:0000256" key="9">
    <source>
        <dbReference type="ARBA" id="ARBA00022801"/>
    </source>
</evidence>
<feature type="binding site" evidence="16">
    <location>
        <position position="892"/>
    </location>
    <ligand>
        <name>Ca(2+)</name>
        <dbReference type="ChEBI" id="CHEBI:29108"/>
        <label>4</label>
    </ligand>
</feature>
<dbReference type="InterPro" id="IPR006026">
    <property type="entry name" value="Peptidase_Metallo"/>
</dbReference>
<comment type="cofactor">
    <cofactor evidence="16">
        <name>Zn(2+)</name>
        <dbReference type="ChEBI" id="CHEBI:29105"/>
    </cofactor>
    <text evidence="16">Binds 2 Zn(2+) ions per subunit.</text>
</comment>
<feature type="binding site" evidence="16">
    <location>
        <position position="793"/>
    </location>
    <ligand>
        <name>Ca(2+)</name>
        <dbReference type="ChEBI" id="CHEBI:29108"/>
        <label>4</label>
    </ligand>
</feature>
<feature type="repeat" description="Hemopexin" evidence="20">
    <location>
        <begin position="839"/>
        <end position="887"/>
    </location>
</feature>
<dbReference type="Proteomes" id="UP000516260">
    <property type="component" value="Chromosome 11"/>
</dbReference>
<keyword evidence="9" id="KW-0378">Hydrolase</keyword>
<feature type="binding site" evidence="16">
    <location>
        <position position="750"/>
    </location>
    <ligand>
        <name>Ca(2+)</name>
        <dbReference type="ChEBI" id="CHEBI:29108"/>
        <label>4</label>
    </ligand>
</feature>
<dbReference type="PANTHER" id="PTHR10201">
    <property type="entry name" value="MATRIX METALLOPROTEINASE"/>
    <property type="match status" value="1"/>
</dbReference>
<feature type="binding site" evidence="16">
    <location>
        <position position="638"/>
    </location>
    <ligand>
        <name>Ca(2+)</name>
        <dbReference type="ChEBI" id="CHEBI:29108"/>
        <label>1</label>
    </ligand>
</feature>
<feature type="region of interest" description="Disordered" evidence="21">
    <location>
        <begin position="702"/>
        <end position="742"/>
    </location>
</feature>
<feature type="repeat" description="Hemopexin" evidence="20">
    <location>
        <begin position="398"/>
        <end position="446"/>
    </location>
</feature>
<comment type="similarity">
    <text evidence="2">Belongs to the peptidase M10A family.</text>
</comment>
<dbReference type="PRINTS" id="PR00138">
    <property type="entry name" value="MATRIXIN"/>
</dbReference>
<protein>
    <recommendedName>
        <fullName evidence="23">Peptidase metallopeptidase domain-containing protein</fullName>
    </recommendedName>
</protein>
<feature type="binding site" evidence="16">
    <location>
        <position position="795"/>
    </location>
    <ligand>
        <name>Ca(2+)</name>
        <dbReference type="ChEBI" id="CHEBI:29108"/>
        <label>5</label>
    </ligand>
</feature>